<keyword evidence="8 11" id="KW-0067">ATP-binding</keyword>
<dbReference type="EMBL" id="LR214940">
    <property type="protein sequence ID" value="VEU55320.1"/>
    <property type="molecule type" value="Genomic_DNA"/>
</dbReference>
<reference evidence="13 14" key="1">
    <citation type="submission" date="2019-01" db="EMBL/GenBank/DDBJ databases">
        <authorList>
            <consortium name="Pathogen Informatics"/>
        </authorList>
    </citation>
    <scope>NUCLEOTIDE SEQUENCE [LARGE SCALE GENOMIC DNA]</scope>
    <source>
        <strain evidence="13 14">NCTC10112</strain>
    </source>
</reference>
<dbReference type="NCBIfam" id="TIGR00041">
    <property type="entry name" value="DTMP_kinase"/>
    <property type="match status" value="1"/>
</dbReference>
<dbReference type="FunFam" id="3.40.50.300:FF:000225">
    <property type="entry name" value="Thymidylate kinase"/>
    <property type="match status" value="1"/>
</dbReference>
<dbReference type="Proteomes" id="UP000290482">
    <property type="component" value="Chromosome"/>
</dbReference>
<dbReference type="GO" id="GO:0004798">
    <property type="term" value="F:dTMP kinase activity"/>
    <property type="evidence" value="ECO:0007669"/>
    <property type="project" value="UniProtKB-UniRule"/>
</dbReference>
<dbReference type="AlphaFoldDB" id="A0A448ZVP3"/>
<keyword evidence="5 11" id="KW-0545">Nucleotide biosynthesis</keyword>
<evidence type="ECO:0000256" key="9">
    <source>
        <dbReference type="ARBA" id="ARBA00048743"/>
    </source>
</evidence>
<keyword evidence="7 11" id="KW-0418">Kinase</keyword>
<gene>
    <name evidence="13" type="primary">MCYN0832</name>
    <name evidence="11" type="synonym">tmk</name>
    <name evidence="13" type="ORF">NCTC10112_00167</name>
</gene>
<accession>A0A448ZVP3</accession>
<dbReference type="GO" id="GO:0006227">
    <property type="term" value="P:dUDP biosynthetic process"/>
    <property type="evidence" value="ECO:0007669"/>
    <property type="project" value="TreeGrafter"/>
</dbReference>
<evidence type="ECO:0000256" key="2">
    <source>
        <dbReference type="ARBA" id="ARBA00012980"/>
    </source>
</evidence>
<keyword evidence="14" id="KW-1185">Reference proteome</keyword>
<evidence type="ECO:0000313" key="14">
    <source>
        <dbReference type="Proteomes" id="UP000290482"/>
    </source>
</evidence>
<comment type="catalytic activity">
    <reaction evidence="9 11">
        <text>dTMP + ATP = dTDP + ADP</text>
        <dbReference type="Rhea" id="RHEA:13517"/>
        <dbReference type="ChEBI" id="CHEBI:30616"/>
        <dbReference type="ChEBI" id="CHEBI:58369"/>
        <dbReference type="ChEBI" id="CHEBI:63528"/>
        <dbReference type="ChEBI" id="CHEBI:456216"/>
        <dbReference type="EC" id="2.7.4.9"/>
    </reaction>
</comment>
<dbReference type="HAMAP" id="MF_00165">
    <property type="entry name" value="Thymidylate_kinase"/>
    <property type="match status" value="1"/>
</dbReference>
<evidence type="ECO:0000256" key="8">
    <source>
        <dbReference type="ARBA" id="ARBA00022840"/>
    </source>
</evidence>
<evidence type="ECO:0000256" key="3">
    <source>
        <dbReference type="ARBA" id="ARBA00017144"/>
    </source>
</evidence>
<evidence type="ECO:0000256" key="5">
    <source>
        <dbReference type="ARBA" id="ARBA00022727"/>
    </source>
</evidence>
<keyword evidence="4 11" id="KW-0808">Transferase</keyword>
<sequence length="214" mass="25294">MKNKQYNFIVFEGMDCAGKTSIINMLKLYLEKEHKLDKYVFTREPGSTFSNEAEKIRNLILDKENNFSPIIDALLFVASRRLNLEHGIWPSLKEGKIVFSDRYFYSSFVYQGILGNAGFETVRDLNYLITNHTKPDLVIFFDLEPEIVIQRLKTLRTETDRLEHQDVEYYIKLREAYYKVINDDPQRFVIINSSSTLEDLFKETLKILKEREII</sequence>
<evidence type="ECO:0000259" key="12">
    <source>
        <dbReference type="Pfam" id="PF02223"/>
    </source>
</evidence>
<dbReference type="RefSeq" id="WP_022936063.1">
    <property type="nucleotide sequence ID" value="NZ_LR214940.1"/>
</dbReference>
<evidence type="ECO:0000256" key="7">
    <source>
        <dbReference type="ARBA" id="ARBA00022777"/>
    </source>
</evidence>
<dbReference type="SUPFAM" id="SSF52540">
    <property type="entry name" value="P-loop containing nucleoside triphosphate hydrolases"/>
    <property type="match status" value="1"/>
</dbReference>
<dbReference type="CDD" id="cd01672">
    <property type="entry name" value="TMPK"/>
    <property type="match status" value="1"/>
</dbReference>
<evidence type="ECO:0000256" key="4">
    <source>
        <dbReference type="ARBA" id="ARBA00022679"/>
    </source>
</evidence>
<dbReference type="GO" id="GO:0005737">
    <property type="term" value="C:cytoplasm"/>
    <property type="evidence" value="ECO:0007669"/>
    <property type="project" value="TreeGrafter"/>
</dbReference>
<evidence type="ECO:0000256" key="10">
    <source>
        <dbReference type="ARBA" id="ARBA00057735"/>
    </source>
</evidence>
<dbReference type="GO" id="GO:0005524">
    <property type="term" value="F:ATP binding"/>
    <property type="evidence" value="ECO:0007669"/>
    <property type="project" value="UniProtKB-UniRule"/>
</dbReference>
<dbReference type="GO" id="GO:0006235">
    <property type="term" value="P:dTTP biosynthetic process"/>
    <property type="evidence" value="ECO:0007669"/>
    <property type="project" value="UniProtKB-UniRule"/>
</dbReference>
<dbReference type="GO" id="GO:0006233">
    <property type="term" value="P:dTDP biosynthetic process"/>
    <property type="evidence" value="ECO:0007669"/>
    <property type="project" value="InterPro"/>
</dbReference>
<dbReference type="InterPro" id="IPR018094">
    <property type="entry name" value="Thymidylate_kinase"/>
</dbReference>
<dbReference type="EC" id="2.7.4.9" evidence="2 11"/>
<dbReference type="InterPro" id="IPR027417">
    <property type="entry name" value="P-loop_NTPase"/>
</dbReference>
<comment type="similarity">
    <text evidence="1 11">Belongs to the thymidylate kinase family.</text>
</comment>
<dbReference type="Gene3D" id="3.40.50.300">
    <property type="entry name" value="P-loop containing nucleotide triphosphate hydrolases"/>
    <property type="match status" value="1"/>
</dbReference>
<comment type="function">
    <text evidence="10 11">Phosphorylation of dTMP to form dTDP in both de novo and salvage pathways of dTTP synthesis.</text>
</comment>
<protein>
    <recommendedName>
        <fullName evidence="3 11">Thymidylate kinase</fullName>
        <ecNumber evidence="2 11">2.7.4.9</ecNumber>
    </recommendedName>
    <alternativeName>
        <fullName evidence="11">dTMP kinase</fullName>
    </alternativeName>
</protein>
<dbReference type="OrthoDB" id="9774907at2"/>
<dbReference type="PANTHER" id="PTHR10344:SF4">
    <property type="entry name" value="UMP-CMP KINASE 2, MITOCHONDRIAL"/>
    <property type="match status" value="1"/>
</dbReference>
<proteinExistence type="inferred from homology"/>
<dbReference type="Pfam" id="PF02223">
    <property type="entry name" value="Thymidylate_kin"/>
    <property type="match status" value="1"/>
</dbReference>
<name>A0A448ZVP3_METOS</name>
<evidence type="ECO:0000256" key="1">
    <source>
        <dbReference type="ARBA" id="ARBA00009776"/>
    </source>
</evidence>
<evidence type="ECO:0000313" key="13">
    <source>
        <dbReference type="EMBL" id="VEU55320.1"/>
    </source>
</evidence>
<feature type="domain" description="Thymidylate kinase-like" evidence="12">
    <location>
        <begin position="11"/>
        <end position="202"/>
    </location>
</feature>
<dbReference type="PANTHER" id="PTHR10344">
    <property type="entry name" value="THYMIDYLATE KINASE"/>
    <property type="match status" value="1"/>
</dbReference>
<dbReference type="KEGG" id="mob:NCTC10112_00167"/>
<dbReference type="InterPro" id="IPR039430">
    <property type="entry name" value="Thymidylate_kin-like_dom"/>
</dbReference>
<evidence type="ECO:0000256" key="11">
    <source>
        <dbReference type="HAMAP-Rule" id="MF_00165"/>
    </source>
</evidence>
<feature type="binding site" evidence="11">
    <location>
        <begin position="13"/>
        <end position="20"/>
    </location>
    <ligand>
        <name>ATP</name>
        <dbReference type="ChEBI" id="CHEBI:30616"/>
    </ligand>
</feature>
<organism evidence="13 14">
    <name type="scientific">Metamycoplasma orale</name>
    <name type="common">Mycoplasma orale</name>
    <dbReference type="NCBI Taxonomy" id="2121"/>
    <lineage>
        <taxon>Bacteria</taxon>
        <taxon>Bacillati</taxon>
        <taxon>Mycoplasmatota</taxon>
        <taxon>Mycoplasmoidales</taxon>
        <taxon>Metamycoplasmataceae</taxon>
        <taxon>Metamycoplasma</taxon>
    </lineage>
</organism>
<evidence type="ECO:0000256" key="6">
    <source>
        <dbReference type="ARBA" id="ARBA00022741"/>
    </source>
</evidence>
<keyword evidence="6 11" id="KW-0547">Nucleotide-binding</keyword>